<reference evidence="2 3" key="1">
    <citation type="submission" date="2023-11" db="EMBL/GenBank/DDBJ databases">
        <title>Coraliomargarita sp. nov., isolated from marine algae.</title>
        <authorList>
            <person name="Lee J.K."/>
            <person name="Baek J.H."/>
            <person name="Kim J.M."/>
            <person name="Choi D.G."/>
            <person name="Jeon C.O."/>
        </authorList>
    </citation>
    <scope>NUCLEOTIDE SEQUENCE [LARGE SCALE GENOMIC DNA]</scope>
    <source>
        <strain evidence="2 3">J2-16</strain>
    </source>
</reference>
<dbReference type="InterPro" id="IPR028082">
    <property type="entry name" value="Peripla_BP_I"/>
</dbReference>
<dbReference type="InterPro" id="IPR001761">
    <property type="entry name" value="Peripla_BP/Lac1_sug-bd_dom"/>
</dbReference>
<dbReference type="Gene3D" id="3.40.50.2300">
    <property type="match status" value="2"/>
</dbReference>
<gene>
    <name evidence="2" type="ORF">SH580_20635</name>
</gene>
<dbReference type="Pfam" id="PF00532">
    <property type="entry name" value="Peripla_BP_1"/>
    <property type="match status" value="1"/>
</dbReference>
<proteinExistence type="predicted"/>
<feature type="domain" description="Periplasmic binding protein/LacI sugar binding" evidence="1">
    <location>
        <begin position="22"/>
        <end position="146"/>
    </location>
</feature>
<protein>
    <recommendedName>
        <fullName evidence="1">Periplasmic binding protein/LacI sugar binding domain-containing protein</fullName>
    </recommendedName>
</protein>
<dbReference type="RefSeq" id="WP_319832704.1">
    <property type="nucleotide sequence ID" value="NZ_CP138858.1"/>
</dbReference>
<evidence type="ECO:0000259" key="1">
    <source>
        <dbReference type="Pfam" id="PF00532"/>
    </source>
</evidence>
<sequence>MNSPTKGPPYRVQISIDSDLEYFREVLLGVRRYGFETGRLVFVDRWLQHELADLKGITKRDHVDGIVATLFSKKQETALRHTQVPVVNVSNSIRVPRVPVVTQNDFEVGRIAARHLMNCGCRSFGFVGQTRTSYSDQRYVGFRELLPKKVSSPN</sequence>
<evidence type="ECO:0000313" key="2">
    <source>
        <dbReference type="EMBL" id="WPJ95828.1"/>
    </source>
</evidence>
<evidence type="ECO:0000313" key="3">
    <source>
        <dbReference type="Proteomes" id="UP001324993"/>
    </source>
</evidence>
<dbReference type="PANTHER" id="PTHR30146">
    <property type="entry name" value="LACI-RELATED TRANSCRIPTIONAL REPRESSOR"/>
    <property type="match status" value="1"/>
</dbReference>
<accession>A0ABZ0RL60</accession>
<keyword evidence="3" id="KW-1185">Reference proteome</keyword>
<name>A0ABZ0RL60_9BACT</name>
<dbReference type="PANTHER" id="PTHR30146:SF24">
    <property type="entry name" value="XYLOSE OPERON REGULATORY PROTEIN"/>
    <property type="match status" value="1"/>
</dbReference>
<organism evidence="2 3">
    <name type="scientific">Coraliomargarita algicola</name>
    <dbReference type="NCBI Taxonomy" id="3092156"/>
    <lineage>
        <taxon>Bacteria</taxon>
        <taxon>Pseudomonadati</taxon>
        <taxon>Verrucomicrobiota</taxon>
        <taxon>Opitutia</taxon>
        <taxon>Puniceicoccales</taxon>
        <taxon>Coraliomargaritaceae</taxon>
        <taxon>Coraliomargarita</taxon>
    </lineage>
</organism>
<dbReference type="Proteomes" id="UP001324993">
    <property type="component" value="Chromosome"/>
</dbReference>
<dbReference type="EMBL" id="CP138858">
    <property type="protein sequence ID" value="WPJ95828.1"/>
    <property type="molecule type" value="Genomic_DNA"/>
</dbReference>
<dbReference type="SUPFAM" id="SSF53822">
    <property type="entry name" value="Periplasmic binding protein-like I"/>
    <property type="match status" value="1"/>
</dbReference>